<dbReference type="AlphaFoldDB" id="A0A0F9THP8"/>
<comment type="caution">
    <text evidence="1">The sequence shown here is derived from an EMBL/GenBank/DDBJ whole genome shotgun (WGS) entry which is preliminary data.</text>
</comment>
<proteinExistence type="predicted"/>
<reference evidence="1" key="1">
    <citation type="journal article" date="2015" name="Nature">
        <title>Complex archaea that bridge the gap between prokaryotes and eukaryotes.</title>
        <authorList>
            <person name="Spang A."/>
            <person name="Saw J.H."/>
            <person name="Jorgensen S.L."/>
            <person name="Zaremba-Niedzwiedzka K."/>
            <person name="Martijn J."/>
            <person name="Lind A.E."/>
            <person name="van Eijk R."/>
            <person name="Schleper C."/>
            <person name="Guy L."/>
            <person name="Ettema T.J."/>
        </authorList>
    </citation>
    <scope>NUCLEOTIDE SEQUENCE</scope>
</reference>
<gene>
    <name evidence="1" type="ORF">LCGC14_0652040</name>
</gene>
<evidence type="ECO:0000313" key="1">
    <source>
        <dbReference type="EMBL" id="KKN48511.1"/>
    </source>
</evidence>
<sequence>MARKKVTVSVDPKFFSEVFEKQRRLMQKKIGLDNLSQPNFSKMISGFKIRQPRQNLSKFNPKIKRRRSGI</sequence>
<name>A0A0F9THP8_9ZZZZ</name>
<accession>A0A0F9THP8</accession>
<organism evidence="1">
    <name type="scientific">marine sediment metagenome</name>
    <dbReference type="NCBI Taxonomy" id="412755"/>
    <lineage>
        <taxon>unclassified sequences</taxon>
        <taxon>metagenomes</taxon>
        <taxon>ecological metagenomes</taxon>
    </lineage>
</organism>
<dbReference type="EMBL" id="LAZR01001217">
    <property type="protein sequence ID" value="KKN48511.1"/>
    <property type="molecule type" value="Genomic_DNA"/>
</dbReference>
<protein>
    <submittedName>
        <fullName evidence="1">Uncharacterized protein</fullName>
    </submittedName>
</protein>